<dbReference type="EMBL" id="QLMC01000003">
    <property type="protein sequence ID" value="RAJ97995.1"/>
    <property type="molecule type" value="Genomic_DNA"/>
</dbReference>
<evidence type="ECO:0000313" key="3">
    <source>
        <dbReference type="Proteomes" id="UP000248790"/>
    </source>
</evidence>
<feature type="compositionally biased region" description="Basic and acidic residues" evidence="1">
    <location>
        <begin position="170"/>
        <end position="183"/>
    </location>
</feature>
<accession>A0A327X054</accession>
<dbReference type="InterPro" id="IPR003772">
    <property type="entry name" value="YceD"/>
</dbReference>
<comment type="caution">
    <text evidence="2">The sequence shown here is derived from an EMBL/GenBank/DDBJ whole genome shotgun (WGS) entry which is preliminary data.</text>
</comment>
<dbReference type="Pfam" id="PF02620">
    <property type="entry name" value="YceD"/>
    <property type="match status" value="1"/>
</dbReference>
<dbReference type="OrthoDB" id="1524821at2"/>
<reference evidence="2 3" key="1">
    <citation type="submission" date="2018-06" db="EMBL/GenBank/DDBJ databases">
        <title>Genomic Encyclopedia of Archaeal and Bacterial Type Strains, Phase II (KMG-II): from individual species to whole genera.</title>
        <authorList>
            <person name="Goeker M."/>
        </authorList>
    </citation>
    <scope>NUCLEOTIDE SEQUENCE [LARGE SCALE GENOMIC DNA]</scope>
    <source>
        <strain evidence="2 3">DSM 21851</strain>
    </source>
</reference>
<organism evidence="2 3">
    <name type="scientific">Larkinella arboricola</name>
    <dbReference type="NCBI Taxonomy" id="643671"/>
    <lineage>
        <taxon>Bacteria</taxon>
        <taxon>Pseudomonadati</taxon>
        <taxon>Bacteroidota</taxon>
        <taxon>Cytophagia</taxon>
        <taxon>Cytophagales</taxon>
        <taxon>Spirosomataceae</taxon>
        <taxon>Larkinella</taxon>
    </lineage>
</organism>
<name>A0A327X054_LARAB</name>
<keyword evidence="3" id="KW-1185">Reference proteome</keyword>
<proteinExistence type="predicted"/>
<evidence type="ECO:0000256" key="1">
    <source>
        <dbReference type="SAM" id="MobiDB-lite"/>
    </source>
</evidence>
<dbReference type="AlphaFoldDB" id="A0A327X054"/>
<evidence type="ECO:0000313" key="2">
    <source>
        <dbReference type="EMBL" id="RAJ97995.1"/>
    </source>
</evidence>
<sequence length="183" mass="21525">MKELQKYDIQISSLENKSYEFDFESGDAFFEALEQELIQHGSFKTHLVLTKSSSMILLNFHIHGTVELICDRSLDSFDEPLDIQEQLFLKYADHAEELTDEIELILWDTQQINIARYLFDFIVLSLPMKKLHPRFREEEANEDEEQEGKVVYRSEPSAENPDDETSEPPIDPRWEALRKLNNN</sequence>
<dbReference type="RefSeq" id="WP_111628942.1">
    <property type="nucleotide sequence ID" value="NZ_QLMC01000003.1"/>
</dbReference>
<gene>
    <name evidence="2" type="ORF">LX87_02902</name>
</gene>
<protein>
    <submittedName>
        <fullName evidence="2">Uncharacterized metal-binding protein YceD (DUF177 family)</fullName>
    </submittedName>
</protein>
<dbReference type="Proteomes" id="UP000248790">
    <property type="component" value="Unassembled WGS sequence"/>
</dbReference>
<feature type="region of interest" description="Disordered" evidence="1">
    <location>
        <begin position="136"/>
        <end position="183"/>
    </location>
</feature>